<sequence>MGNCNENPSAPIDESQENRVYRKYTMNDEDEDEDSRTGCCGNFCISCKGCLFTIFECMFLVF</sequence>
<dbReference type="Proteomes" id="UP001642540">
    <property type="component" value="Unassembled WGS sequence"/>
</dbReference>
<name>A0ABP1Q904_9HEXA</name>
<organism evidence="1 2">
    <name type="scientific">Orchesella dallaii</name>
    <dbReference type="NCBI Taxonomy" id="48710"/>
    <lineage>
        <taxon>Eukaryota</taxon>
        <taxon>Metazoa</taxon>
        <taxon>Ecdysozoa</taxon>
        <taxon>Arthropoda</taxon>
        <taxon>Hexapoda</taxon>
        <taxon>Collembola</taxon>
        <taxon>Entomobryomorpha</taxon>
        <taxon>Entomobryoidea</taxon>
        <taxon>Orchesellidae</taxon>
        <taxon>Orchesellinae</taxon>
        <taxon>Orchesella</taxon>
    </lineage>
</organism>
<comment type="caution">
    <text evidence="1">The sequence shown here is derived from an EMBL/GenBank/DDBJ whole genome shotgun (WGS) entry which is preliminary data.</text>
</comment>
<evidence type="ECO:0000313" key="1">
    <source>
        <dbReference type="EMBL" id="CAL8093997.1"/>
    </source>
</evidence>
<gene>
    <name evidence="1" type="ORF">ODALV1_LOCUS8665</name>
</gene>
<accession>A0ABP1Q904</accession>
<keyword evidence="2" id="KW-1185">Reference proteome</keyword>
<protein>
    <submittedName>
        <fullName evidence="1">Uncharacterized protein</fullName>
    </submittedName>
</protein>
<proteinExistence type="predicted"/>
<dbReference type="EMBL" id="CAXLJM020000026">
    <property type="protein sequence ID" value="CAL8093997.1"/>
    <property type="molecule type" value="Genomic_DNA"/>
</dbReference>
<evidence type="ECO:0000313" key="2">
    <source>
        <dbReference type="Proteomes" id="UP001642540"/>
    </source>
</evidence>
<reference evidence="1 2" key="1">
    <citation type="submission" date="2024-08" db="EMBL/GenBank/DDBJ databases">
        <authorList>
            <person name="Cucini C."/>
            <person name="Frati F."/>
        </authorList>
    </citation>
    <scope>NUCLEOTIDE SEQUENCE [LARGE SCALE GENOMIC DNA]</scope>
</reference>